<keyword evidence="10 15" id="KW-0798">TonB box</keyword>
<dbReference type="FunFam" id="2.170.130.10:FF:000010">
    <property type="entry name" value="Ferripyoverdine receptor"/>
    <property type="match status" value="1"/>
</dbReference>
<evidence type="ECO:0000256" key="2">
    <source>
        <dbReference type="ARBA" id="ARBA00009810"/>
    </source>
</evidence>
<feature type="region of interest" description="Disordered" evidence="16">
    <location>
        <begin position="1"/>
        <end position="38"/>
    </location>
</feature>
<evidence type="ECO:0000256" key="6">
    <source>
        <dbReference type="ARBA" id="ARBA00022692"/>
    </source>
</evidence>
<keyword evidence="6 14" id="KW-0812">Transmembrane</keyword>
<comment type="similarity">
    <text evidence="2 14 15">Belongs to the TonB-dependent receptor family.</text>
</comment>
<keyword evidence="5" id="KW-0410">Iron transport</keyword>
<dbReference type="InterPro" id="IPR010105">
    <property type="entry name" value="TonB_sidphr_rcpt"/>
</dbReference>
<evidence type="ECO:0000259" key="17">
    <source>
        <dbReference type="Pfam" id="PF00593"/>
    </source>
</evidence>
<dbReference type="InterPro" id="IPR037066">
    <property type="entry name" value="Plug_dom_sf"/>
</dbReference>
<keyword evidence="8" id="KW-0408">Iron</keyword>
<evidence type="ECO:0000313" key="19">
    <source>
        <dbReference type="EMBL" id="ATP19371.1"/>
    </source>
</evidence>
<protein>
    <submittedName>
        <fullName evidence="19">TonB-dependent siderophore receptor</fullName>
    </submittedName>
</protein>
<keyword evidence="13 14" id="KW-0998">Cell outer membrane</keyword>
<dbReference type="NCBIfam" id="TIGR01783">
    <property type="entry name" value="TonB-siderophor"/>
    <property type="match status" value="1"/>
</dbReference>
<organism evidence="19 20">
    <name type="scientific">Sphingobium yanoikuyae</name>
    <name type="common">Sphingomonas yanoikuyae</name>
    <dbReference type="NCBI Taxonomy" id="13690"/>
    <lineage>
        <taxon>Bacteria</taxon>
        <taxon>Pseudomonadati</taxon>
        <taxon>Pseudomonadota</taxon>
        <taxon>Alphaproteobacteria</taxon>
        <taxon>Sphingomonadales</taxon>
        <taxon>Sphingomonadaceae</taxon>
        <taxon>Sphingobium</taxon>
    </lineage>
</organism>
<evidence type="ECO:0000256" key="11">
    <source>
        <dbReference type="ARBA" id="ARBA00023136"/>
    </source>
</evidence>
<dbReference type="Proteomes" id="UP000037029">
    <property type="component" value="Chromosome"/>
</dbReference>
<keyword evidence="3 14" id="KW-0813">Transport</keyword>
<reference evidence="19 20" key="1">
    <citation type="submission" date="2017-04" db="EMBL/GenBank/DDBJ databases">
        <title>Characterization, genome and methylation analysis of a phthalic acid esters degrading strain Sphingobium yanoikuyae SHJ.</title>
        <authorList>
            <person name="Feng L."/>
        </authorList>
    </citation>
    <scope>NUCLEOTIDE SEQUENCE [LARGE SCALE GENOMIC DNA]</scope>
    <source>
        <strain evidence="19 20">SHJ</strain>
    </source>
</reference>
<dbReference type="CDD" id="cd01347">
    <property type="entry name" value="ligand_gated_channel"/>
    <property type="match status" value="1"/>
</dbReference>
<dbReference type="SUPFAM" id="SSF56935">
    <property type="entry name" value="Porins"/>
    <property type="match status" value="1"/>
</dbReference>
<evidence type="ECO:0000259" key="18">
    <source>
        <dbReference type="Pfam" id="PF07715"/>
    </source>
</evidence>
<evidence type="ECO:0000256" key="13">
    <source>
        <dbReference type="ARBA" id="ARBA00023237"/>
    </source>
</evidence>
<evidence type="ECO:0000256" key="12">
    <source>
        <dbReference type="ARBA" id="ARBA00023170"/>
    </source>
</evidence>
<dbReference type="Pfam" id="PF07715">
    <property type="entry name" value="Plug"/>
    <property type="match status" value="1"/>
</dbReference>
<evidence type="ECO:0000256" key="15">
    <source>
        <dbReference type="RuleBase" id="RU003357"/>
    </source>
</evidence>
<evidence type="ECO:0000256" key="4">
    <source>
        <dbReference type="ARBA" id="ARBA00022452"/>
    </source>
</evidence>
<evidence type="ECO:0000313" key="20">
    <source>
        <dbReference type="Proteomes" id="UP000037029"/>
    </source>
</evidence>
<gene>
    <name evidence="19" type="ORF">BV87_13850</name>
</gene>
<dbReference type="RefSeq" id="WP_048936648.1">
    <property type="nucleotide sequence ID" value="NZ_JBELFA010000001.1"/>
</dbReference>
<evidence type="ECO:0000256" key="7">
    <source>
        <dbReference type="ARBA" id="ARBA00022729"/>
    </source>
</evidence>
<dbReference type="PROSITE" id="PS52016">
    <property type="entry name" value="TONB_DEPENDENT_REC_3"/>
    <property type="match status" value="1"/>
</dbReference>
<evidence type="ECO:0000256" key="8">
    <source>
        <dbReference type="ARBA" id="ARBA00023004"/>
    </source>
</evidence>
<feature type="domain" description="TonB-dependent receptor-like beta-barrel" evidence="17">
    <location>
        <begin position="232"/>
        <end position="671"/>
    </location>
</feature>
<dbReference type="EMBL" id="CP020925">
    <property type="protein sequence ID" value="ATP19371.1"/>
    <property type="molecule type" value="Genomic_DNA"/>
</dbReference>
<dbReference type="Gene3D" id="2.170.130.10">
    <property type="entry name" value="TonB-dependent receptor, plug domain"/>
    <property type="match status" value="1"/>
</dbReference>
<keyword evidence="4 14" id="KW-1134">Transmembrane beta strand</keyword>
<dbReference type="Gene3D" id="2.40.170.20">
    <property type="entry name" value="TonB-dependent receptor, beta-barrel domain"/>
    <property type="match status" value="1"/>
</dbReference>
<proteinExistence type="inferred from homology"/>
<dbReference type="GO" id="GO:0038023">
    <property type="term" value="F:signaling receptor activity"/>
    <property type="evidence" value="ECO:0007669"/>
    <property type="project" value="InterPro"/>
</dbReference>
<dbReference type="InterPro" id="IPR012910">
    <property type="entry name" value="Plug_dom"/>
</dbReference>
<dbReference type="GO" id="GO:0015891">
    <property type="term" value="P:siderophore transport"/>
    <property type="evidence" value="ECO:0007669"/>
    <property type="project" value="InterPro"/>
</dbReference>
<evidence type="ECO:0000256" key="14">
    <source>
        <dbReference type="PROSITE-ProRule" id="PRU01360"/>
    </source>
</evidence>
<dbReference type="GO" id="GO:0015344">
    <property type="term" value="F:siderophore uptake transmembrane transporter activity"/>
    <property type="evidence" value="ECO:0007669"/>
    <property type="project" value="TreeGrafter"/>
</dbReference>
<accession>A0A0J9D5D1</accession>
<feature type="domain" description="TonB-dependent receptor plug" evidence="18">
    <location>
        <begin position="44"/>
        <end position="143"/>
    </location>
</feature>
<dbReference type="InterPro" id="IPR039426">
    <property type="entry name" value="TonB-dep_rcpt-like"/>
</dbReference>
<dbReference type="InterPro" id="IPR000531">
    <property type="entry name" value="Beta-barrel_TonB"/>
</dbReference>
<evidence type="ECO:0000256" key="1">
    <source>
        <dbReference type="ARBA" id="ARBA00004571"/>
    </source>
</evidence>
<evidence type="ECO:0000256" key="10">
    <source>
        <dbReference type="ARBA" id="ARBA00023077"/>
    </source>
</evidence>
<keyword evidence="7" id="KW-0732">Signal</keyword>
<evidence type="ECO:0000256" key="9">
    <source>
        <dbReference type="ARBA" id="ARBA00023065"/>
    </source>
</evidence>
<evidence type="ECO:0000256" key="5">
    <source>
        <dbReference type="ARBA" id="ARBA00022496"/>
    </source>
</evidence>
<keyword evidence="11 14" id="KW-0472">Membrane</keyword>
<dbReference type="Pfam" id="PF00593">
    <property type="entry name" value="TonB_dep_Rec_b-barrel"/>
    <property type="match status" value="1"/>
</dbReference>
<evidence type="ECO:0000256" key="16">
    <source>
        <dbReference type="SAM" id="MobiDB-lite"/>
    </source>
</evidence>
<dbReference type="PANTHER" id="PTHR32552:SF74">
    <property type="entry name" value="HYDROXAMATE SIDEROPHORE RECEPTOR FHUE"/>
    <property type="match status" value="1"/>
</dbReference>
<keyword evidence="12 19" id="KW-0675">Receptor</keyword>
<name>A0A0J9D5D1_SPHYA</name>
<dbReference type="PANTHER" id="PTHR32552">
    <property type="entry name" value="FERRICHROME IRON RECEPTOR-RELATED"/>
    <property type="match status" value="1"/>
</dbReference>
<comment type="subcellular location">
    <subcellularLocation>
        <location evidence="1 14">Cell outer membrane</location>
        <topology evidence="1 14">Multi-pass membrane protein</topology>
    </subcellularLocation>
</comment>
<dbReference type="AlphaFoldDB" id="A0A0J9D5D1"/>
<dbReference type="InterPro" id="IPR036942">
    <property type="entry name" value="Beta-barrel_TonB_sf"/>
</dbReference>
<dbReference type="GO" id="GO:0009279">
    <property type="term" value="C:cell outer membrane"/>
    <property type="evidence" value="ECO:0007669"/>
    <property type="project" value="UniProtKB-SubCell"/>
</dbReference>
<feature type="compositionally biased region" description="Polar residues" evidence="16">
    <location>
        <begin position="19"/>
        <end position="36"/>
    </location>
</feature>
<sequence length="706" mass="77800">MLGSVRVEGEAVDDGLTSDLASTEGTGSYTTRSMKTATKLPMSIRETPQSVTVVTRQRLDDQVMTNITDVVKNTPGLFLNYSSGPGRPSFTARGFDIDNIMYDGLPSRYQGWVVGSQANMAIYDRVEVVRGATGLVTGSGNPSAAINLVRKRPTRDFQFNLEGSAGSWDNYRGQIDMSGGVDQAGNLRVRVIGSYQDSSSFRDGEVIHRGLIHAIGEYDIGPDTTLMVGVTHQDDFFNSFWGGLPLSATGAHLDLPRSTRPSYDWEGKSQKSNTVFGELIHRFGHDWSVRLASMKVWQDAMFSGTYVYRRPDLTLTHSAYQAAYDEDQASVDLYASGPVTLFGRDHDLTFGASRRETSTGTQNYSGGGLLAGNVDMFDFDPASGTRPNFVPTTYSRNVITQSGLYASTRLNPFDGLKIILGGRLDWYDYDNRTAATGDYKVDAHQTVYAGAILEIDRHHSFYASFTDIFQPQTARGFAVDTDSQAILKPITGQNYEVGIKGEYLDGALNAAIALFRIDQRNRAFVPTDQSGCPSFPASSCSTAAGLVRSKGIDAELQGAITPDWNISLSYTYTSIEFVRDTNPENGGKNFETDMPRHMAKLSTFYTLPGKLNQLRIGAGLNWQNRIYNDNNGANFNNVAFRVEQGAYAVADLMLGYKISDRFDLQANVNNLFDKHYYKAIGYDIRWGSTDAYGDPRNILVTLRGRI</sequence>
<evidence type="ECO:0000256" key="3">
    <source>
        <dbReference type="ARBA" id="ARBA00022448"/>
    </source>
</evidence>
<keyword evidence="9" id="KW-0406">Ion transport</keyword>